<proteinExistence type="inferred from homology"/>
<dbReference type="Gene3D" id="1.10.10.60">
    <property type="entry name" value="Homeodomain-like"/>
    <property type="match status" value="1"/>
</dbReference>
<dbReference type="InterPro" id="IPR006119">
    <property type="entry name" value="Resolv_N"/>
</dbReference>
<keyword evidence="3" id="KW-0238">DNA-binding</keyword>
<sequence>MPTTQRVAYVRVSSAGQNLDRQIEAVGPVDKIYREVQSAASASARPQLREALDYVREGDTLVVASIDRLARSLRDMLGIMEELETKGVTVQFATQGLTIRPDGGDLTTRLVLHIIAAVAQSEREMIRERQAEGIAVAKSRPGTYPGRKPLLDAQQIAEVRKRAAAGVPKTKIARDYGVSRQTLYRHLKDSHEGGSVNVPTGS</sequence>
<evidence type="ECO:0000313" key="8">
    <source>
        <dbReference type="Proteomes" id="UP000612352"/>
    </source>
</evidence>
<gene>
    <name evidence="7" type="ORF">I8D64_11665</name>
</gene>
<dbReference type="SUPFAM" id="SSF53041">
    <property type="entry name" value="Resolvase-like"/>
    <property type="match status" value="1"/>
</dbReference>
<dbReference type="RefSeq" id="WP_200502930.1">
    <property type="nucleotide sequence ID" value="NZ_JAEDAJ010000006.1"/>
</dbReference>
<dbReference type="SMART" id="SM00857">
    <property type="entry name" value="Resolvase"/>
    <property type="match status" value="1"/>
</dbReference>
<evidence type="ECO:0000259" key="6">
    <source>
        <dbReference type="PROSITE" id="PS51736"/>
    </source>
</evidence>
<dbReference type="PROSITE" id="PS00397">
    <property type="entry name" value="RECOMBINASES_1"/>
    <property type="match status" value="1"/>
</dbReference>
<feature type="active site" description="O-(5'-phospho-DNA)-serine intermediate" evidence="5">
    <location>
        <position position="13"/>
    </location>
</feature>
<dbReference type="InterPro" id="IPR006118">
    <property type="entry name" value="Recombinase_CS"/>
</dbReference>
<dbReference type="Gene3D" id="3.40.50.1390">
    <property type="entry name" value="Resolvase, N-terminal catalytic domain"/>
    <property type="match status" value="1"/>
</dbReference>
<accession>A0ABS1BBK5</accession>
<evidence type="ECO:0000256" key="3">
    <source>
        <dbReference type="ARBA" id="ARBA00023125"/>
    </source>
</evidence>
<evidence type="ECO:0000256" key="1">
    <source>
        <dbReference type="ARBA" id="ARBA00009913"/>
    </source>
</evidence>
<dbReference type="SUPFAM" id="SSF46689">
    <property type="entry name" value="Homeodomain-like"/>
    <property type="match status" value="1"/>
</dbReference>
<keyword evidence="2" id="KW-0229">DNA integration</keyword>
<comment type="caution">
    <text evidence="7">The sequence shown here is derived from an EMBL/GenBank/DDBJ whole genome shotgun (WGS) entry which is preliminary data.</text>
</comment>
<evidence type="ECO:0000313" key="7">
    <source>
        <dbReference type="EMBL" id="MBK0332056.1"/>
    </source>
</evidence>
<name>A0ABS1BBK5_9MICO</name>
<dbReference type="CDD" id="cd00569">
    <property type="entry name" value="HTH_Hin_like"/>
    <property type="match status" value="1"/>
</dbReference>
<dbReference type="CDD" id="cd03768">
    <property type="entry name" value="SR_ResInv"/>
    <property type="match status" value="1"/>
</dbReference>
<dbReference type="PROSITE" id="PS00398">
    <property type="entry name" value="RECOMBINASES_2"/>
    <property type="match status" value="1"/>
</dbReference>
<comment type="similarity">
    <text evidence="1">Belongs to the site-specific recombinase resolvase family.</text>
</comment>
<dbReference type="InterPro" id="IPR036162">
    <property type="entry name" value="Resolvase-like_N_sf"/>
</dbReference>
<dbReference type="InterPro" id="IPR006120">
    <property type="entry name" value="Resolvase_HTH_dom"/>
</dbReference>
<protein>
    <submittedName>
        <fullName evidence="7">Recombinase family protein</fullName>
    </submittedName>
</protein>
<keyword evidence="8" id="KW-1185">Reference proteome</keyword>
<feature type="domain" description="Resolvase/invertase-type recombinase catalytic" evidence="6">
    <location>
        <begin position="5"/>
        <end position="141"/>
    </location>
</feature>
<dbReference type="Proteomes" id="UP000612352">
    <property type="component" value="Unassembled WGS sequence"/>
</dbReference>
<evidence type="ECO:0000256" key="4">
    <source>
        <dbReference type="ARBA" id="ARBA00023172"/>
    </source>
</evidence>
<dbReference type="Pfam" id="PF02796">
    <property type="entry name" value="HTH_7"/>
    <property type="match status" value="1"/>
</dbReference>
<evidence type="ECO:0000256" key="5">
    <source>
        <dbReference type="PROSITE-ProRule" id="PRU10137"/>
    </source>
</evidence>
<dbReference type="Pfam" id="PF00239">
    <property type="entry name" value="Resolvase"/>
    <property type="match status" value="1"/>
</dbReference>
<dbReference type="PROSITE" id="PS51736">
    <property type="entry name" value="RECOMBINASES_3"/>
    <property type="match status" value="1"/>
</dbReference>
<dbReference type="PANTHER" id="PTHR30461">
    <property type="entry name" value="DNA-INVERTASE FROM LAMBDOID PROPHAGE"/>
    <property type="match status" value="1"/>
</dbReference>
<evidence type="ECO:0000256" key="2">
    <source>
        <dbReference type="ARBA" id="ARBA00022908"/>
    </source>
</evidence>
<reference evidence="7 8" key="1">
    <citation type="submission" date="2020-12" db="EMBL/GenBank/DDBJ databases">
        <title>Brachybacterium sp. MASK1Z-5, whole genome shotgun sequence.</title>
        <authorList>
            <person name="Tuo L."/>
        </authorList>
    </citation>
    <scope>NUCLEOTIDE SEQUENCE [LARGE SCALE GENOMIC DNA]</scope>
    <source>
        <strain evidence="7 8">MASK1Z-5</strain>
    </source>
</reference>
<dbReference type="InterPro" id="IPR050639">
    <property type="entry name" value="SSR_resolvase"/>
</dbReference>
<dbReference type="EMBL" id="JAEDAJ010000006">
    <property type="protein sequence ID" value="MBK0332056.1"/>
    <property type="molecule type" value="Genomic_DNA"/>
</dbReference>
<dbReference type="InterPro" id="IPR009057">
    <property type="entry name" value="Homeodomain-like_sf"/>
</dbReference>
<organism evidence="7 8">
    <name type="scientific">Brachybacterium halotolerans</name>
    <dbReference type="NCBI Taxonomy" id="2795215"/>
    <lineage>
        <taxon>Bacteria</taxon>
        <taxon>Bacillati</taxon>
        <taxon>Actinomycetota</taxon>
        <taxon>Actinomycetes</taxon>
        <taxon>Micrococcales</taxon>
        <taxon>Dermabacteraceae</taxon>
        <taxon>Brachybacterium</taxon>
    </lineage>
</organism>
<keyword evidence="4" id="KW-0233">DNA recombination</keyword>
<dbReference type="PANTHER" id="PTHR30461:SF26">
    <property type="entry name" value="RESOLVASE HOMOLOG YNEB"/>
    <property type="match status" value="1"/>
</dbReference>